<keyword evidence="2" id="KW-1185">Reference proteome</keyword>
<evidence type="ECO:0000313" key="1">
    <source>
        <dbReference type="EMBL" id="NEU70738.1"/>
    </source>
</evidence>
<name>A0A6M0IR13_9BACT</name>
<reference evidence="1 2" key="1">
    <citation type="submission" date="2020-02" db="EMBL/GenBank/DDBJ databases">
        <title>Draft genome sequence of two Spirosoma agri KCTC 52727 and Spirosoma terrae KCTC 52035.</title>
        <authorList>
            <person name="Rojas J."/>
            <person name="Ambika Manirajan B."/>
            <person name="Ratering S."/>
            <person name="Suarez C."/>
            <person name="Schnell S."/>
        </authorList>
    </citation>
    <scope>NUCLEOTIDE SEQUENCE [LARGE SCALE GENOMIC DNA]</scope>
    <source>
        <strain evidence="1 2">KCTC 52727</strain>
    </source>
</reference>
<dbReference type="Proteomes" id="UP000477386">
    <property type="component" value="Unassembled WGS sequence"/>
</dbReference>
<protein>
    <submittedName>
        <fullName evidence="1">Uncharacterized protein</fullName>
    </submittedName>
</protein>
<dbReference type="EMBL" id="JAAGNZ010000008">
    <property type="protein sequence ID" value="NEU70738.1"/>
    <property type="molecule type" value="Genomic_DNA"/>
</dbReference>
<evidence type="ECO:0000313" key="2">
    <source>
        <dbReference type="Proteomes" id="UP000477386"/>
    </source>
</evidence>
<gene>
    <name evidence="1" type="ORF">GK091_27990</name>
</gene>
<dbReference type="Gene3D" id="1.10.10.60">
    <property type="entry name" value="Homeodomain-like"/>
    <property type="match status" value="1"/>
</dbReference>
<dbReference type="AlphaFoldDB" id="A0A6M0IR13"/>
<sequence>MEQIARELHIAKTTLYKHLRQRGVEIGVAGEKPIATM</sequence>
<proteinExistence type="predicted"/>
<comment type="caution">
    <text evidence="1">The sequence shown here is derived from an EMBL/GenBank/DDBJ whole genome shotgun (WGS) entry which is preliminary data.</text>
</comment>
<accession>A0A6M0IR13</accession>
<organism evidence="1 2">
    <name type="scientific">Spirosoma agri</name>
    <dbReference type="NCBI Taxonomy" id="1987381"/>
    <lineage>
        <taxon>Bacteria</taxon>
        <taxon>Pseudomonadati</taxon>
        <taxon>Bacteroidota</taxon>
        <taxon>Cytophagia</taxon>
        <taxon>Cytophagales</taxon>
        <taxon>Cytophagaceae</taxon>
        <taxon>Spirosoma</taxon>
    </lineage>
</organism>